<evidence type="ECO:0000259" key="2">
    <source>
        <dbReference type="Pfam" id="PF18803"/>
    </source>
</evidence>
<dbReference type="Pfam" id="PF18803">
    <property type="entry name" value="CxC2"/>
    <property type="match status" value="1"/>
</dbReference>
<reference evidence="3" key="1">
    <citation type="submission" date="2023-03" db="EMBL/GenBank/DDBJ databases">
        <title>Massive genome expansion in bonnet fungi (Mycena s.s.) driven by repeated elements and novel gene families across ecological guilds.</title>
        <authorList>
            <consortium name="Lawrence Berkeley National Laboratory"/>
            <person name="Harder C.B."/>
            <person name="Miyauchi S."/>
            <person name="Viragh M."/>
            <person name="Kuo A."/>
            <person name="Thoen E."/>
            <person name="Andreopoulos B."/>
            <person name="Lu D."/>
            <person name="Skrede I."/>
            <person name="Drula E."/>
            <person name="Henrissat B."/>
            <person name="Morin E."/>
            <person name="Kohler A."/>
            <person name="Barry K."/>
            <person name="LaButti K."/>
            <person name="Morin E."/>
            <person name="Salamov A."/>
            <person name="Lipzen A."/>
            <person name="Mereny Z."/>
            <person name="Hegedus B."/>
            <person name="Baldrian P."/>
            <person name="Stursova M."/>
            <person name="Weitz H."/>
            <person name="Taylor A."/>
            <person name="Grigoriev I.V."/>
            <person name="Nagy L.G."/>
            <person name="Martin F."/>
            <person name="Kauserud H."/>
        </authorList>
    </citation>
    <scope>NUCLEOTIDE SEQUENCE</scope>
    <source>
        <strain evidence="3">CBHHK067</strain>
    </source>
</reference>
<feature type="region of interest" description="Disordered" evidence="1">
    <location>
        <begin position="265"/>
        <end position="286"/>
    </location>
</feature>
<keyword evidence="4" id="KW-1185">Reference proteome</keyword>
<organism evidence="3 4">
    <name type="scientific">Mycena rosella</name>
    <name type="common">Pink bonnet</name>
    <name type="synonym">Agaricus rosellus</name>
    <dbReference type="NCBI Taxonomy" id="1033263"/>
    <lineage>
        <taxon>Eukaryota</taxon>
        <taxon>Fungi</taxon>
        <taxon>Dikarya</taxon>
        <taxon>Basidiomycota</taxon>
        <taxon>Agaricomycotina</taxon>
        <taxon>Agaricomycetes</taxon>
        <taxon>Agaricomycetidae</taxon>
        <taxon>Agaricales</taxon>
        <taxon>Marasmiineae</taxon>
        <taxon>Mycenaceae</taxon>
        <taxon>Mycena</taxon>
    </lineage>
</organism>
<proteinExistence type="predicted"/>
<feature type="domain" description="CxC2-like cysteine cluster KDZ transposase-associated" evidence="2">
    <location>
        <begin position="347"/>
        <end position="418"/>
    </location>
</feature>
<name>A0AAD7GAY3_MYCRO</name>
<dbReference type="Proteomes" id="UP001221757">
    <property type="component" value="Unassembled WGS sequence"/>
</dbReference>
<dbReference type="Pfam" id="PF18758">
    <property type="entry name" value="KDZ"/>
    <property type="match status" value="1"/>
</dbReference>
<evidence type="ECO:0000313" key="4">
    <source>
        <dbReference type="Proteomes" id="UP001221757"/>
    </source>
</evidence>
<dbReference type="EMBL" id="JARKIE010000160">
    <property type="protein sequence ID" value="KAJ7673622.1"/>
    <property type="molecule type" value="Genomic_DNA"/>
</dbReference>
<protein>
    <recommendedName>
        <fullName evidence="2">CxC2-like cysteine cluster KDZ transposase-associated domain-containing protein</fullName>
    </recommendedName>
</protein>
<dbReference type="AlphaFoldDB" id="A0AAD7GAY3"/>
<dbReference type="InterPro" id="IPR040521">
    <property type="entry name" value="KDZ"/>
</dbReference>
<gene>
    <name evidence="3" type="ORF">B0H17DRAFT_1208314</name>
</gene>
<sequence>MAHRSLRSGDKPPATDTAPAHPVIFKGPPSSVIPHSRRRDIEDLDTVRSRTRTLASSVLNSIPCNYPHAILALEVECPSPRPRASREGPSARIPHPGDENAAWRRRERVDEARMQRDAALALAAPSNALTRVMRTIAPNSPAALGWCKDRDRPLQQEDLWKDGVGPTPLLDQAGDPEHMCSIFRTVKSHAVSYVCGHSGRLAQKDLVDFAIDESHDDSLIADREIYFSSDGKHRQEERLNVTHKKRCVAPTDLEDSWGEWVPVPDEGFTEEGPKLQGPQRRRRSSGSGRCTIARVWRPLKASFVDEHLWHEGLGVALNEARCGHCACPTTSACHCTSYRYGVEWQLLEDLGLVYQLGHGGGTCIFPDDIVHEMTLIETPIIHRIKLKFCKCENSDDADNLQQLMRNGWYPATVTDPKTWEWDEMVTGHDPAGVDNTKLGECAVNCWACPHDGRNLPEHWRDVDPKFRFLYMLLLVVDANFRLKNRMRANEIDDSSLGPGWAYWVNLPKYRRHLKGYMNEKDISTCITFAALLQKDTRMTMGLHVSGVGGCVCARHKCMRPNGLGDLQKGERYSNMDFIVMSALMGFCLMMLTISYDIACQWKIHLCARMAKLPADMQLNLDNVDLQCALPVWHAASHNVECQNENSLSGALARATGRASSGRVCGHSRWQDRQPQLLKNVGQGYALQRKLVVALAERARQISGFRLVNRTVSAKLKKEWKKAVDDWAKTRRIQTRTRSHVKAEVRLDVRKDEDVLTVGGKAPLYGRSATVFLLAGIQIEDTQRRIVAELAGSVLVAADRENKIKEWQHTLLVKIARFRTLQKIYMPGIAETIGDAEEERDADEAPPKPEKVKLFMPSEMVPVDADDMLRGCVPGLVEMEVKLRAAQCANCLVSLRSRLHAKRHLIEFRDENVTGQYLSTKARTLIDQVGERVESHAKRYHKGRAALLDLKGQDAFPHFLELKPDDIRLDGDAGESDAAARKALGMITAGRGARRRGLWTMSRIGCTSLYAWNGLGHSLGRRGEWEGGAAVAAGAQAYALKQAGWHDRLGGFFRTKWEASALQTAGSYVAAESVENLEDFFDQYD</sequence>
<evidence type="ECO:0000256" key="1">
    <source>
        <dbReference type="SAM" id="MobiDB-lite"/>
    </source>
</evidence>
<dbReference type="InterPro" id="IPR041457">
    <property type="entry name" value="CxC2_KDZ-assoc"/>
</dbReference>
<comment type="caution">
    <text evidence="3">The sequence shown here is derived from an EMBL/GenBank/DDBJ whole genome shotgun (WGS) entry which is preliminary data.</text>
</comment>
<feature type="region of interest" description="Disordered" evidence="1">
    <location>
        <begin position="1"/>
        <end position="39"/>
    </location>
</feature>
<accession>A0AAD7GAY3</accession>
<feature type="region of interest" description="Disordered" evidence="1">
    <location>
        <begin position="79"/>
        <end position="100"/>
    </location>
</feature>
<evidence type="ECO:0000313" key="3">
    <source>
        <dbReference type="EMBL" id="KAJ7673622.1"/>
    </source>
</evidence>